<dbReference type="EMBL" id="CAFBIY010000195">
    <property type="protein sequence ID" value="CAB4853074.1"/>
    <property type="molecule type" value="Genomic_DNA"/>
</dbReference>
<proteinExistence type="inferred from homology"/>
<dbReference type="InterPro" id="IPR050259">
    <property type="entry name" value="SDR"/>
</dbReference>
<dbReference type="SUPFAM" id="SSF51735">
    <property type="entry name" value="NAD(P)-binding Rossmann-fold domains"/>
    <property type="match status" value="1"/>
</dbReference>
<accession>A0A6J6QPT3</accession>
<evidence type="ECO:0000313" key="5">
    <source>
        <dbReference type="EMBL" id="CAB4914359.1"/>
    </source>
</evidence>
<evidence type="ECO:0000256" key="1">
    <source>
        <dbReference type="ARBA" id="ARBA00006484"/>
    </source>
</evidence>
<evidence type="ECO:0000313" key="2">
    <source>
        <dbReference type="EMBL" id="CAB4362373.1"/>
    </source>
</evidence>
<dbReference type="Gene3D" id="3.40.50.720">
    <property type="entry name" value="NAD(P)-binding Rossmann-like Domain"/>
    <property type="match status" value="1"/>
</dbReference>
<reference evidence="3" key="1">
    <citation type="submission" date="2020-05" db="EMBL/GenBank/DDBJ databases">
        <authorList>
            <person name="Chiriac C."/>
            <person name="Salcher M."/>
            <person name="Ghai R."/>
            <person name="Kavagutti S V."/>
        </authorList>
    </citation>
    <scope>NUCLEOTIDE SEQUENCE</scope>
</reference>
<gene>
    <name evidence="3" type="ORF">UFOPK2656_00845</name>
    <name evidence="4" type="ORF">UFOPK3267_02598</name>
    <name evidence="5" type="ORF">UFOPK3651_00428</name>
    <name evidence="2" type="ORF">UFOPK4189_00147</name>
</gene>
<comment type="similarity">
    <text evidence="1">Belongs to the short-chain dehydrogenases/reductases (SDR) family.</text>
</comment>
<dbReference type="EMBL" id="CAEZYF010000004">
    <property type="protein sequence ID" value="CAB4713801.1"/>
    <property type="molecule type" value="Genomic_DNA"/>
</dbReference>
<evidence type="ECO:0000313" key="4">
    <source>
        <dbReference type="EMBL" id="CAB4853074.1"/>
    </source>
</evidence>
<evidence type="ECO:0000313" key="3">
    <source>
        <dbReference type="EMBL" id="CAB4713801.1"/>
    </source>
</evidence>
<dbReference type="PRINTS" id="PR00081">
    <property type="entry name" value="GDHRDH"/>
</dbReference>
<name>A0A6J6QPT3_9ZZZZ</name>
<dbReference type="PANTHER" id="PTHR42879:SF2">
    <property type="entry name" value="3-OXOACYL-[ACYL-CARRIER-PROTEIN] REDUCTASE FABG"/>
    <property type="match status" value="1"/>
</dbReference>
<dbReference type="EMBL" id="CAESGF010000001">
    <property type="protein sequence ID" value="CAB4362373.1"/>
    <property type="molecule type" value="Genomic_DNA"/>
</dbReference>
<dbReference type="CDD" id="cd05233">
    <property type="entry name" value="SDR_c"/>
    <property type="match status" value="1"/>
</dbReference>
<organism evidence="3">
    <name type="scientific">freshwater metagenome</name>
    <dbReference type="NCBI Taxonomy" id="449393"/>
    <lineage>
        <taxon>unclassified sequences</taxon>
        <taxon>metagenomes</taxon>
        <taxon>ecological metagenomes</taxon>
    </lineage>
</organism>
<dbReference type="EMBL" id="CAFBMT010000002">
    <property type="protein sequence ID" value="CAB4914359.1"/>
    <property type="molecule type" value="Genomic_DNA"/>
</dbReference>
<dbReference type="InterPro" id="IPR036291">
    <property type="entry name" value="NAD(P)-bd_dom_sf"/>
</dbReference>
<dbReference type="AlphaFoldDB" id="A0A6J6QPT3"/>
<protein>
    <submittedName>
        <fullName evidence="3">Unannotated protein</fullName>
    </submittedName>
</protein>
<dbReference type="PANTHER" id="PTHR42879">
    <property type="entry name" value="3-OXOACYL-(ACYL-CARRIER-PROTEIN) REDUCTASE"/>
    <property type="match status" value="1"/>
</dbReference>
<dbReference type="FunFam" id="3.40.50.720:FF:000084">
    <property type="entry name" value="Short-chain dehydrogenase reductase"/>
    <property type="match status" value="1"/>
</dbReference>
<dbReference type="PRINTS" id="PR00080">
    <property type="entry name" value="SDRFAMILY"/>
</dbReference>
<dbReference type="InterPro" id="IPR002347">
    <property type="entry name" value="SDR_fam"/>
</dbReference>
<sequence>MTKRLDGKVAIVTGATMGIGVSIVERLAEEGASVVFTGRTLDKGKEVEERFRALGHEVTFVQGSVTEEADVKAAVDAAVNTYGRLTTLVNNAAATETTGPGGADSRITDIPWEAFDKIIRTGVHSILLTCRHSIPHIIAAGGGAIINISAASSLRAINGRPAYQASKGAVNTLTRQVAVDYGGEGIRSNGIIVGFTPTGGEVMTKMLATPAFILAVKKAIPSPRLGHPRDIGSGCVYLASDEGEYVNGVLLPIDGGLSCKLGIPDTSALSAIAGEG</sequence>
<dbReference type="Pfam" id="PF13561">
    <property type="entry name" value="adh_short_C2"/>
    <property type="match status" value="1"/>
</dbReference>